<feature type="transmembrane region" description="Helical" evidence="3">
    <location>
        <begin position="53"/>
        <end position="75"/>
    </location>
</feature>
<dbReference type="AlphaFoldDB" id="A0A6J6GX56"/>
<evidence type="ECO:0000256" key="3">
    <source>
        <dbReference type="SAM" id="Phobius"/>
    </source>
</evidence>
<proteinExistence type="predicted"/>
<evidence type="ECO:0000256" key="1">
    <source>
        <dbReference type="SAM" id="Coils"/>
    </source>
</evidence>
<sequence>MSAPVAVNHRRNVFGALAAALPDLALPRPAESGDERPSLRVVEKARRERRRHIGTVACVVLFAALFAVAGSQAYLVQQQRHIDRTNIKISRAEDDAELLRIELAQLQSPQRITQDAAAKLGMIPAPTPVYLEPRASDDQHAAEEPPAPTPPKATVKATTPTTAAPAKSTTPTTAATARR</sequence>
<keyword evidence="3" id="KW-0812">Transmembrane</keyword>
<keyword evidence="3" id="KW-0472">Membrane</keyword>
<feature type="region of interest" description="Disordered" evidence="2">
    <location>
        <begin position="129"/>
        <end position="179"/>
    </location>
</feature>
<dbReference type="EMBL" id="CAEZUP010000025">
    <property type="protein sequence ID" value="CAB4605961.1"/>
    <property type="molecule type" value="Genomic_DNA"/>
</dbReference>
<accession>A0A6J6GX56</accession>
<keyword evidence="1" id="KW-0175">Coiled coil</keyword>
<feature type="coiled-coil region" evidence="1">
    <location>
        <begin position="75"/>
        <end position="102"/>
    </location>
</feature>
<organism evidence="4">
    <name type="scientific">freshwater metagenome</name>
    <dbReference type="NCBI Taxonomy" id="449393"/>
    <lineage>
        <taxon>unclassified sequences</taxon>
        <taxon>metagenomes</taxon>
        <taxon>ecological metagenomes</taxon>
    </lineage>
</organism>
<evidence type="ECO:0000256" key="2">
    <source>
        <dbReference type="SAM" id="MobiDB-lite"/>
    </source>
</evidence>
<gene>
    <name evidence="4" type="ORF">UFOPK1835_00777</name>
</gene>
<name>A0A6J6GX56_9ZZZZ</name>
<reference evidence="4" key="1">
    <citation type="submission" date="2020-05" db="EMBL/GenBank/DDBJ databases">
        <authorList>
            <person name="Chiriac C."/>
            <person name="Salcher M."/>
            <person name="Ghai R."/>
            <person name="Kavagutti S V."/>
        </authorList>
    </citation>
    <scope>NUCLEOTIDE SEQUENCE</scope>
</reference>
<evidence type="ECO:0000313" key="4">
    <source>
        <dbReference type="EMBL" id="CAB4605961.1"/>
    </source>
</evidence>
<feature type="compositionally biased region" description="Low complexity" evidence="2">
    <location>
        <begin position="152"/>
        <end position="179"/>
    </location>
</feature>
<feature type="compositionally biased region" description="Basic and acidic residues" evidence="2">
    <location>
        <begin position="134"/>
        <end position="143"/>
    </location>
</feature>
<protein>
    <submittedName>
        <fullName evidence="4">Unannotated protein</fullName>
    </submittedName>
</protein>
<keyword evidence="3" id="KW-1133">Transmembrane helix</keyword>